<sequence length="443" mass="51606">MQDTKDRYSSSERHSEERSTDVEEDIKKLMGKKTDNLDKKMSVSIDQADTTISLLRQLALQYDELEAFFKSHDPKVRDDFPAELLTELVKSSKISPTLCKMVESVTEEAKNLRRENELLKVSEKSTREQLDNNTGSHRSLKLEVKYLNQALKEATKEIKKQKDEATAQRKRMLEMETSLEAQKKIAKSLLQDKKVSNKETDIHEEEKQILQDMIKHKDAEVERAKREKEEMAYEKQKIRREYEVLHIQYSRLKKRAELKEKALYSCTEEMELLIKQMDKLSKSDMQKKERLEYMEINKKKRLYDSHLGNRAKEQPAYPVKGHKVQAAPARYARAEQKPKGKPIIQPEVIPDETDHTETSEPANESITDIPISFSQAVDNASVPDLDSISSDRTATSYKDMQRKTEEMSKKLKDLENLLSEIKRSNDSELDKVEEKINHKTKRT</sequence>
<proteinExistence type="predicted"/>
<dbReference type="OrthoDB" id="2195782at2759"/>
<evidence type="ECO:0000256" key="1">
    <source>
        <dbReference type="SAM" id="Coils"/>
    </source>
</evidence>
<dbReference type="AlphaFoldDB" id="A0A086IZZ5"/>
<accession>A0A086IZZ5</accession>
<evidence type="ECO:0000313" key="4">
    <source>
        <dbReference type="Proteomes" id="UP000054524"/>
    </source>
</evidence>
<feature type="region of interest" description="Disordered" evidence="2">
    <location>
        <begin position="381"/>
        <end position="410"/>
    </location>
</feature>
<organism evidence="3 4">
    <name type="scientific">Nematocida ausubeli (strain ATCC PRA-371 / ERTm2)</name>
    <name type="common">Nematode killer fungus</name>
    <dbReference type="NCBI Taxonomy" id="1913371"/>
    <lineage>
        <taxon>Eukaryota</taxon>
        <taxon>Fungi</taxon>
        <taxon>Fungi incertae sedis</taxon>
        <taxon>Microsporidia</taxon>
        <taxon>Nematocida</taxon>
    </lineage>
</organism>
<protein>
    <submittedName>
        <fullName evidence="3">Uncharacterized protein</fullName>
    </submittedName>
</protein>
<dbReference type="HOGENOM" id="CLU_616903_0_0_1"/>
<comment type="caution">
    <text evidence="3">The sequence shown here is derived from an EMBL/GenBank/DDBJ whole genome shotgun (WGS) entry which is preliminary data.</text>
</comment>
<evidence type="ECO:0000256" key="2">
    <source>
        <dbReference type="SAM" id="MobiDB-lite"/>
    </source>
</evidence>
<feature type="compositionally biased region" description="Basic and acidic residues" evidence="2">
    <location>
        <begin position="422"/>
        <end position="437"/>
    </location>
</feature>
<dbReference type="EMBL" id="AKIJ01000005">
    <property type="protein sequence ID" value="KFG25463.1"/>
    <property type="molecule type" value="Genomic_DNA"/>
</dbReference>
<dbReference type="GeneID" id="77677211"/>
<feature type="compositionally biased region" description="Polar residues" evidence="2">
    <location>
        <begin position="387"/>
        <end position="398"/>
    </location>
</feature>
<keyword evidence="4" id="KW-1185">Reference proteome</keyword>
<evidence type="ECO:0000313" key="3">
    <source>
        <dbReference type="EMBL" id="KFG25463.1"/>
    </source>
</evidence>
<feature type="coiled-coil region" evidence="1">
    <location>
        <begin position="207"/>
        <end position="255"/>
    </location>
</feature>
<feature type="coiled-coil region" evidence="1">
    <location>
        <begin position="102"/>
        <end position="171"/>
    </location>
</feature>
<reference evidence="3 4" key="1">
    <citation type="journal article" date="2014" name="Genome Announc.">
        <title>Genome Sequence of the Microsporidian Species Nematocida sp1 Strain ERTm6 (ATCC PRA-372).</title>
        <authorList>
            <person name="Bakowski M.A."/>
            <person name="Priest M."/>
            <person name="Young S."/>
            <person name="Cuomo C.A."/>
            <person name="Troemel E.R."/>
        </authorList>
    </citation>
    <scope>NUCLEOTIDE SEQUENCE [LARGE SCALE GENOMIC DNA]</scope>
    <source>
        <strain evidence="3 4">ERTm6</strain>
    </source>
</reference>
<gene>
    <name evidence="3" type="ORF">NESG_02238</name>
</gene>
<feature type="compositionally biased region" description="Basic and acidic residues" evidence="2">
    <location>
        <begin position="399"/>
        <end position="410"/>
    </location>
</feature>
<feature type="region of interest" description="Disordered" evidence="2">
    <location>
        <begin position="320"/>
        <end position="366"/>
    </location>
</feature>
<feature type="region of interest" description="Disordered" evidence="2">
    <location>
        <begin position="422"/>
        <end position="443"/>
    </location>
</feature>
<name>A0A086IZZ5_NEMA1</name>
<dbReference type="RefSeq" id="XP_052904018.1">
    <property type="nucleotide sequence ID" value="XM_053049847.1"/>
</dbReference>
<feature type="region of interest" description="Disordered" evidence="2">
    <location>
        <begin position="1"/>
        <end position="26"/>
    </location>
</feature>
<dbReference type="Proteomes" id="UP000054524">
    <property type="component" value="Unassembled WGS sequence"/>
</dbReference>
<keyword evidence="1" id="KW-0175">Coiled coil</keyword>